<protein>
    <recommendedName>
        <fullName evidence="2">Proline--tRNA ligase</fullName>
        <ecNumber evidence="1">6.1.1.15</ecNumber>
    </recommendedName>
    <alternativeName>
        <fullName evidence="8">Prolyl-tRNA synthetase</fullName>
    </alternativeName>
</protein>
<dbReference type="InterPro" id="IPR004154">
    <property type="entry name" value="Anticodon-bd"/>
</dbReference>
<dbReference type="SUPFAM" id="SSF55681">
    <property type="entry name" value="Class II aaRS and biotin synthetases"/>
    <property type="match status" value="1"/>
</dbReference>
<reference evidence="11 12" key="1">
    <citation type="journal article" date="2016" name="Nat. Commun.">
        <title>Thousands of microbial genomes shed light on interconnected biogeochemical processes in an aquifer system.</title>
        <authorList>
            <person name="Anantharaman K."/>
            <person name="Brown C.T."/>
            <person name="Hug L.A."/>
            <person name="Sharon I."/>
            <person name="Castelle C.J."/>
            <person name="Probst A.J."/>
            <person name="Thomas B.C."/>
            <person name="Singh A."/>
            <person name="Wilkins M.J."/>
            <person name="Karaoz U."/>
            <person name="Brodie E.L."/>
            <person name="Williams K.H."/>
            <person name="Hubbard S.S."/>
            <person name="Banfield J.F."/>
        </authorList>
    </citation>
    <scope>NUCLEOTIDE SEQUENCE [LARGE SCALE GENOMIC DNA]</scope>
</reference>
<evidence type="ECO:0000313" key="11">
    <source>
        <dbReference type="EMBL" id="OGH83865.1"/>
    </source>
</evidence>
<dbReference type="Pfam" id="PF00587">
    <property type="entry name" value="tRNA-synt_2b"/>
    <property type="match status" value="1"/>
</dbReference>
<dbReference type="EC" id="6.1.1.15" evidence="1"/>
<dbReference type="InterPro" id="IPR044140">
    <property type="entry name" value="ProRS_anticodon_short"/>
</dbReference>
<evidence type="ECO:0000313" key="12">
    <source>
        <dbReference type="Proteomes" id="UP000176300"/>
    </source>
</evidence>
<dbReference type="Pfam" id="PF03129">
    <property type="entry name" value="HGTP_anticodon"/>
    <property type="match status" value="1"/>
</dbReference>
<dbReference type="Gene3D" id="3.30.930.10">
    <property type="entry name" value="Bira Bifunctional Protein, Domain 2"/>
    <property type="match status" value="1"/>
</dbReference>
<dbReference type="InterPro" id="IPR002316">
    <property type="entry name" value="Pro-tRNA-ligase_IIa"/>
</dbReference>
<comment type="catalytic activity">
    <reaction evidence="9">
        <text>tRNA(Pro) + L-proline + ATP = L-prolyl-tRNA(Pro) + AMP + diphosphate</text>
        <dbReference type="Rhea" id="RHEA:14305"/>
        <dbReference type="Rhea" id="RHEA-COMP:9700"/>
        <dbReference type="Rhea" id="RHEA-COMP:9702"/>
        <dbReference type="ChEBI" id="CHEBI:30616"/>
        <dbReference type="ChEBI" id="CHEBI:33019"/>
        <dbReference type="ChEBI" id="CHEBI:60039"/>
        <dbReference type="ChEBI" id="CHEBI:78442"/>
        <dbReference type="ChEBI" id="CHEBI:78532"/>
        <dbReference type="ChEBI" id="CHEBI:456215"/>
        <dbReference type="EC" id="6.1.1.15"/>
    </reaction>
</comment>
<keyword evidence="4" id="KW-0547">Nucleotide-binding</keyword>
<dbReference type="InterPro" id="IPR006195">
    <property type="entry name" value="aa-tRNA-synth_II"/>
</dbReference>
<dbReference type="Gene3D" id="3.40.50.800">
    <property type="entry name" value="Anticodon-binding domain"/>
    <property type="match status" value="1"/>
</dbReference>
<dbReference type="CDD" id="cd00861">
    <property type="entry name" value="ProRS_anticodon_short"/>
    <property type="match status" value="1"/>
</dbReference>
<evidence type="ECO:0000256" key="3">
    <source>
        <dbReference type="ARBA" id="ARBA00022598"/>
    </source>
</evidence>
<evidence type="ECO:0000256" key="6">
    <source>
        <dbReference type="ARBA" id="ARBA00022917"/>
    </source>
</evidence>
<sequence length="410" mass="46168">MRQSKLFTKTAKETPKDEVSINAQLLIRAGFIDKLMAGVYTYLPLGLRSLEKIKKIVREEMNQLGGQEILMPALTPKEIWEVTGRWDKIDVAFKLDGDGGKQYSLGSTHEEVVTPLVKKFVKSYKDLPVAVYQIQDKFRNEPRAKSGLLRGREFSMKDLYSFHKDEEDFSDFYEKSKQAYLNIFEKCGLNAVIAEADGGVFTDKYSHEFQVFTENGEDIIFSCETCGLHRNSEIVKEEKCPQCGGGMVKNKAIEVGNIFPLETRFSDAFGFSYLDKDGKEQPVLMGCYGIGPSRVMGSIVEVNHDEKGIIWPESVAPYSVHLVSLCKESADIKKADELYETLTKQGVEVLYDDREGATAGQKFADSDLVGLPKRVVISPKTLAEDSVEIKERSSDKVEIIKIKELNSRLF</sequence>
<dbReference type="STRING" id="1798697.A2373_01975"/>
<keyword evidence="7" id="KW-0030">Aminoacyl-tRNA synthetase</keyword>
<dbReference type="Proteomes" id="UP000176300">
    <property type="component" value="Unassembled WGS sequence"/>
</dbReference>
<evidence type="ECO:0000256" key="5">
    <source>
        <dbReference type="ARBA" id="ARBA00022840"/>
    </source>
</evidence>
<keyword evidence="6" id="KW-0648">Protein biosynthesis</keyword>
<evidence type="ECO:0000259" key="10">
    <source>
        <dbReference type="PROSITE" id="PS50862"/>
    </source>
</evidence>
<organism evidence="11 12">
    <name type="scientific">Candidatus Magasanikbacteria bacterium RIFOXYB1_FULL_40_15</name>
    <dbReference type="NCBI Taxonomy" id="1798697"/>
    <lineage>
        <taxon>Bacteria</taxon>
        <taxon>Candidatus Magasanikiibacteriota</taxon>
    </lineage>
</organism>
<evidence type="ECO:0000256" key="8">
    <source>
        <dbReference type="ARBA" id="ARBA00029731"/>
    </source>
</evidence>
<dbReference type="CDD" id="cd00779">
    <property type="entry name" value="ProRS_core_prok"/>
    <property type="match status" value="1"/>
</dbReference>
<dbReference type="AlphaFoldDB" id="A0A1F6NJ74"/>
<evidence type="ECO:0000256" key="4">
    <source>
        <dbReference type="ARBA" id="ARBA00022741"/>
    </source>
</evidence>
<dbReference type="GO" id="GO:0004827">
    <property type="term" value="F:proline-tRNA ligase activity"/>
    <property type="evidence" value="ECO:0007669"/>
    <property type="project" value="UniProtKB-EC"/>
</dbReference>
<dbReference type="InterPro" id="IPR033730">
    <property type="entry name" value="ProRS_core_prok"/>
</dbReference>
<dbReference type="InterPro" id="IPR002314">
    <property type="entry name" value="aa-tRNA-synt_IIb"/>
</dbReference>
<dbReference type="SUPFAM" id="SSF52954">
    <property type="entry name" value="Class II aaRS ABD-related"/>
    <property type="match status" value="1"/>
</dbReference>
<gene>
    <name evidence="11" type="ORF">A2373_01975</name>
</gene>
<keyword evidence="5" id="KW-0067">ATP-binding</keyword>
<dbReference type="GO" id="GO:0005524">
    <property type="term" value="F:ATP binding"/>
    <property type="evidence" value="ECO:0007669"/>
    <property type="project" value="UniProtKB-KW"/>
</dbReference>
<dbReference type="InterPro" id="IPR036621">
    <property type="entry name" value="Anticodon-bd_dom_sf"/>
</dbReference>
<feature type="domain" description="Aminoacyl-transfer RNA synthetases class-II family profile" evidence="10">
    <location>
        <begin position="38"/>
        <end position="312"/>
    </location>
</feature>
<evidence type="ECO:0000256" key="2">
    <source>
        <dbReference type="ARBA" id="ARBA00019110"/>
    </source>
</evidence>
<evidence type="ECO:0000256" key="7">
    <source>
        <dbReference type="ARBA" id="ARBA00023146"/>
    </source>
</evidence>
<name>A0A1F6NJ74_9BACT</name>
<dbReference type="InterPro" id="IPR045864">
    <property type="entry name" value="aa-tRNA-synth_II/BPL/LPL"/>
</dbReference>
<evidence type="ECO:0000256" key="1">
    <source>
        <dbReference type="ARBA" id="ARBA00012831"/>
    </source>
</evidence>
<dbReference type="InterPro" id="IPR050062">
    <property type="entry name" value="Pro-tRNA_synthetase"/>
</dbReference>
<dbReference type="PANTHER" id="PTHR42753:SF2">
    <property type="entry name" value="PROLINE--TRNA LIGASE"/>
    <property type="match status" value="1"/>
</dbReference>
<dbReference type="EMBL" id="MFQS01000009">
    <property type="protein sequence ID" value="OGH83865.1"/>
    <property type="molecule type" value="Genomic_DNA"/>
</dbReference>
<comment type="caution">
    <text evidence="11">The sequence shown here is derived from an EMBL/GenBank/DDBJ whole genome shotgun (WGS) entry which is preliminary data.</text>
</comment>
<dbReference type="PRINTS" id="PR01046">
    <property type="entry name" value="TRNASYNTHPRO"/>
</dbReference>
<dbReference type="PROSITE" id="PS50862">
    <property type="entry name" value="AA_TRNA_LIGASE_II"/>
    <property type="match status" value="1"/>
</dbReference>
<keyword evidence="3" id="KW-0436">Ligase</keyword>
<proteinExistence type="predicted"/>
<dbReference type="PANTHER" id="PTHR42753">
    <property type="entry name" value="MITOCHONDRIAL RIBOSOME PROTEIN L39/PROLYL-TRNA LIGASE FAMILY MEMBER"/>
    <property type="match status" value="1"/>
</dbReference>
<dbReference type="GO" id="GO:0006433">
    <property type="term" value="P:prolyl-tRNA aminoacylation"/>
    <property type="evidence" value="ECO:0007669"/>
    <property type="project" value="InterPro"/>
</dbReference>
<dbReference type="GO" id="GO:0005829">
    <property type="term" value="C:cytosol"/>
    <property type="evidence" value="ECO:0007669"/>
    <property type="project" value="TreeGrafter"/>
</dbReference>
<evidence type="ECO:0000256" key="9">
    <source>
        <dbReference type="ARBA" id="ARBA00047671"/>
    </source>
</evidence>
<accession>A0A1F6NJ74</accession>